<dbReference type="RefSeq" id="WP_123608639.1">
    <property type="nucleotide sequence ID" value="NZ_RJVG01000003.1"/>
</dbReference>
<gene>
    <name evidence="1" type="ORF">EDD66_103118</name>
</gene>
<evidence type="ECO:0000313" key="2">
    <source>
        <dbReference type="Proteomes" id="UP000273083"/>
    </source>
</evidence>
<proteinExistence type="predicted"/>
<evidence type="ECO:0000313" key="1">
    <source>
        <dbReference type="EMBL" id="ROR29183.1"/>
    </source>
</evidence>
<dbReference type="Proteomes" id="UP000273083">
    <property type="component" value="Unassembled WGS sequence"/>
</dbReference>
<comment type="caution">
    <text evidence="1">The sequence shown here is derived from an EMBL/GenBank/DDBJ whole genome shotgun (WGS) entry which is preliminary data.</text>
</comment>
<reference evidence="1 2" key="1">
    <citation type="submission" date="2018-11" db="EMBL/GenBank/DDBJ databases">
        <title>Genomic Encyclopedia of Type Strains, Phase IV (KMG-IV): sequencing the most valuable type-strain genomes for metagenomic binning, comparative biology and taxonomic classification.</title>
        <authorList>
            <person name="Goeker M."/>
        </authorList>
    </citation>
    <scope>NUCLEOTIDE SEQUENCE [LARGE SCALE GENOMIC DNA]</scope>
    <source>
        <strain evidence="1 2">DSM 26537</strain>
    </source>
</reference>
<keyword evidence="2" id="KW-1185">Reference proteome</keyword>
<organism evidence="1 2">
    <name type="scientific">Mobilisporobacter senegalensis</name>
    <dbReference type="NCBI Taxonomy" id="1329262"/>
    <lineage>
        <taxon>Bacteria</taxon>
        <taxon>Bacillati</taxon>
        <taxon>Bacillota</taxon>
        <taxon>Clostridia</taxon>
        <taxon>Lachnospirales</taxon>
        <taxon>Lachnospiraceae</taxon>
        <taxon>Mobilisporobacter</taxon>
    </lineage>
</organism>
<name>A0A3N1XR89_9FIRM</name>
<dbReference type="AlphaFoldDB" id="A0A3N1XR89"/>
<dbReference type="EMBL" id="RJVG01000003">
    <property type="protein sequence ID" value="ROR29183.1"/>
    <property type="molecule type" value="Genomic_DNA"/>
</dbReference>
<sequence>MTESDVKTIIKDENLKRINWYQENKLEENQVGIKKDKNKWIVYITDERANIVDGSIIEFDNDEKTYEFLIRKARYGKKKFG</sequence>
<accession>A0A3N1XR89</accession>
<protein>
    <submittedName>
        <fullName evidence="1">Uncharacterized protein</fullName>
    </submittedName>
</protein>
<dbReference type="OrthoDB" id="2084893at2"/>